<evidence type="ECO:0000313" key="2">
    <source>
        <dbReference type="EMBL" id="WOX04606.1"/>
    </source>
</evidence>
<reference evidence="2 3" key="1">
    <citation type="submission" date="2023-10" db="EMBL/GenBank/DDBJ databases">
        <title>Description of Microbulbifer bruguierae sp. nov., isolated from the sediments of mangrove plant Bruguiera sexangula and comparative genomic analyses of the genus Microbulbifer.</title>
        <authorList>
            <person name="Long M."/>
        </authorList>
    </citation>
    <scope>NUCLEOTIDE SEQUENCE [LARGE SCALE GENOMIC DNA]</scope>
    <source>
        <strain evidence="2 3">SPO729</strain>
    </source>
</reference>
<organism evidence="2 3">
    <name type="scientific">Microbulbifer pacificus</name>
    <dbReference type="NCBI Taxonomy" id="407164"/>
    <lineage>
        <taxon>Bacteria</taxon>
        <taxon>Pseudomonadati</taxon>
        <taxon>Pseudomonadota</taxon>
        <taxon>Gammaproteobacteria</taxon>
        <taxon>Cellvibrionales</taxon>
        <taxon>Microbulbiferaceae</taxon>
        <taxon>Microbulbifer</taxon>
    </lineage>
</organism>
<evidence type="ECO:0000313" key="3">
    <source>
        <dbReference type="Proteomes" id="UP001302477"/>
    </source>
</evidence>
<protein>
    <submittedName>
        <fullName evidence="2">Pectate lyase</fullName>
        <ecNumber evidence="2">4.2.2.2</ecNumber>
    </submittedName>
</protein>
<dbReference type="EC" id="4.2.2.2" evidence="2"/>
<accession>A0AAU0MX36</accession>
<dbReference type="PROSITE" id="PS51257">
    <property type="entry name" value="PROKAR_LIPOPROTEIN"/>
    <property type="match status" value="1"/>
</dbReference>
<keyword evidence="1" id="KW-0732">Signal</keyword>
<dbReference type="GO" id="GO:0030570">
    <property type="term" value="F:pectate lyase activity"/>
    <property type="evidence" value="ECO:0007669"/>
    <property type="project" value="UniProtKB-EC"/>
</dbReference>
<dbReference type="KEGG" id="mpaf:R5R33_12750"/>
<dbReference type="InterPro" id="IPR012669">
    <property type="entry name" value="Pectate_lyase"/>
</dbReference>
<dbReference type="SUPFAM" id="SSF81853">
    <property type="entry name" value="Family 10 polysaccharide lyase"/>
    <property type="match status" value="1"/>
</dbReference>
<gene>
    <name evidence="2" type="primary">pelA</name>
    <name evidence="2" type="ORF">R5R33_12750</name>
</gene>
<dbReference type="Gene3D" id="1.50.10.20">
    <property type="match status" value="1"/>
</dbReference>
<keyword evidence="3" id="KW-1185">Reference proteome</keyword>
<dbReference type="EMBL" id="CP137555">
    <property type="protein sequence ID" value="WOX04606.1"/>
    <property type="molecule type" value="Genomic_DNA"/>
</dbReference>
<dbReference type="RefSeq" id="WP_318953083.1">
    <property type="nucleotide sequence ID" value="NZ_CP137555.1"/>
</dbReference>
<dbReference type="AlphaFoldDB" id="A0AAU0MX36"/>
<keyword evidence="2" id="KW-0456">Lyase</keyword>
<dbReference type="Pfam" id="PF09492">
    <property type="entry name" value="Pec_lyase"/>
    <property type="match status" value="1"/>
</dbReference>
<dbReference type="NCBIfam" id="TIGR02474">
    <property type="entry name" value="pec_lyase"/>
    <property type="match status" value="1"/>
</dbReference>
<evidence type="ECO:0000256" key="1">
    <source>
        <dbReference type="SAM" id="SignalP"/>
    </source>
</evidence>
<dbReference type="Proteomes" id="UP001302477">
    <property type="component" value="Chromosome"/>
</dbReference>
<feature type="chain" id="PRO_5043423216" evidence="1">
    <location>
        <begin position="23"/>
        <end position="408"/>
    </location>
</feature>
<sequence length="408" mass="45451">MTFPRVNAARCLALGVMLLATAGCGAKNAPAESSSTQPDPLASLQPARDMAAYRAISDKLYRLDQDAIKRELASAGLAKSTKPAKDKLFGFDIKKAVSDRGFIASSEGRALADSLLTFQTPSGGWSKRTDMSMPRQPGQQFGTEKDYVPTFDNYATSTQFWVMVNACNALDDRRYCDSASRALNYILLAQYPNGGWPQNFPLRGKYHDDITFNDDAIANLLRVVGAAAEGDERLAFISDELKAHASDSLQRALDMLVATQVKVDGEPTIWGAQHDPKTLEPTAARAFEPVALATSESADLVLFLMSLQNPPENIRSAIDSAHRWFEQHQITGLRYRRGDELPALVPEQDADPLWARFYDIDSDRPVFGDRDGEVYFELEKVSAERRAGYGWYSEQPYKVLKEYRKWKQ</sequence>
<name>A0AAU0MX36_9GAMM</name>
<feature type="signal peptide" evidence="1">
    <location>
        <begin position="1"/>
        <end position="22"/>
    </location>
</feature>
<proteinExistence type="predicted"/>